<dbReference type="Gene3D" id="3.90.180.10">
    <property type="entry name" value="Medium-chain alcohol dehydrogenases, catalytic domain"/>
    <property type="match status" value="1"/>
</dbReference>
<gene>
    <name evidence="3" type="ORF">SAPINGB_P002330</name>
</gene>
<dbReference type="InterPro" id="IPR036291">
    <property type="entry name" value="NAD(P)-bd_dom_sf"/>
</dbReference>
<proteinExistence type="predicted"/>
<dbReference type="GeneID" id="43581149"/>
<feature type="domain" description="Alcohol dehydrogenase-like N-terminal" evidence="2">
    <location>
        <begin position="37"/>
        <end position="94"/>
    </location>
</feature>
<dbReference type="RefSeq" id="XP_031852940.1">
    <property type="nucleotide sequence ID" value="XM_031997049.1"/>
</dbReference>
<dbReference type="EMBL" id="CABVLU010000002">
    <property type="protein sequence ID" value="VVT49561.1"/>
    <property type="molecule type" value="Genomic_DNA"/>
</dbReference>
<evidence type="ECO:0000259" key="1">
    <source>
        <dbReference type="Pfam" id="PF00107"/>
    </source>
</evidence>
<feature type="domain" description="Alcohol dehydrogenase-like C-terminal" evidence="1">
    <location>
        <begin position="192"/>
        <end position="269"/>
    </location>
</feature>
<evidence type="ECO:0000259" key="2">
    <source>
        <dbReference type="Pfam" id="PF08240"/>
    </source>
</evidence>
<dbReference type="InterPro" id="IPR011032">
    <property type="entry name" value="GroES-like_sf"/>
</dbReference>
<evidence type="ECO:0000313" key="3">
    <source>
        <dbReference type="EMBL" id="VVT49561.1"/>
    </source>
</evidence>
<organism evidence="3 4">
    <name type="scientific">Magnusiomyces paraingens</name>
    <dbReference type="NCBI Taxonomy" id="2606893"/>
    <lineage>
        <taxon>Eukaryota</taxon>
        <taxon>Fungi</taxon>
        <taxon>Dikarya</taxon>
        <taxon>Ascomycota</taxon>
        <taxon>Saccharomycotina</taxon>
        <taxon>Dipodascomycetes</taxon>
        <taxon>Dipodascales</taxon>
        <taxon>Dipodascaceae</taxon>
        <taxon>Magnusiomyces</taxon>
    </lineage>
</organism>
<dbReference type="SUPFAM" id="SSF50129">
    <property type="entry name" value="GroES-like"/>
    <property type="match status" value="1"/>
</dbReference>
<protein>
    <submittedName>
        <fullName evidence="3">Uncharacterized protein</fullName>
    </submittedName>
</protein>
<dbReference type="SUPFAM" id="SSF51735">
    <property type="entry name" value="NAD(P)-binding Rossmann-fold domains"/>
    <property type="match status" value="1"/>
</dbReference>
<dbReference type="Pfam" id="PF00107">
    <property type="entry name" value="ADH_zinc_N"/>
    <property type="match status" value="1"/>
</dbReference>
<dbReference type="OrthoDB" id="9992527at2759"/>
<dbReference type="GO" id="GO:0016651">
    <property type="term" value="F:oxidoreductase activity, acting on NAD(P)H"/>
    <property type="evidence" value="ECO:0007669"/>
    <property type="project" value="InterPro"/>
</dbReference>
<dbReference type="Pfam" id="PF08240">
    <property type="entry name" value="ADH_N"/>
    <property type="match status" value="1"/>
</dbReference>
<name>A0A5E8BFF8_9ASCO</name>
<dbReference type="InterPro" id="IPR013149">
    <property type="entry name" value="ADH-like_C"/>
</dbReference>
<keyword evidence="4" id="KW-1185">Reference proteome</keyword>
<reference evidence="3 4" key="1">
    <citation type="submission" date="2019-09" db="EMBL/GenBank/DDBJ databases">
        <authorList>
            <person name="Brejova B."/>
        </authorList>
    </citation>
    <scope>NUCLEOTIDE SEQUENCE [LARGE SCALE GENOMIC DNA]</scope>
</reference>
<accession>A0A5E8BFF8</accession>
<evidence type="ECO:0000313" key="4">
    <source>
        <dbReference type="Proteomes" id="UP000398389"/>
    </source>
</evidence>
<dbReference type="Gene3D" id="3.40.50.720">
    <property type="entry name" value="NAD(P)-binding Rossmann-like Domain"/>
    <property type="match status" value="1"/>
</dbReference>
<dbReference type="InterPro" id="IPR047122">
    <property type="entry name" value="Trans-enoyl_RdTase-like"/>
</dbReference>
<dbReference type="Proteomes" id="UP000398389">
    <property type="component" value="Unassembled WGS sequence"/>
</dbReference>
<dbReference type="CDD" id="cd08249">
    <property type="entry name" value="enoyl_reductase_like"/>
    <property type="match status" value="1"/>
</dbReference>
<dbReference type="PANTHER" id="PTHR45348:SF2">
    <property type="entry name" value="ZINC-TYPE ALCOHOL DEHYDROGENASE-LIKE PROTEIN C2E1P3.01"/>
    <property type="match status" value="1"/>
</dbReference>
<sequence length="383" mass="42128">MTIVRFEKIVLSGNTEHKKLVEVEPAEINLDTYQVPPNKILIKSEAFALNPADWKSAVFKHGPKGATVGCDVSGTVIKVSPEAADRFKVGDSVSGILRGSYYPKDVGAFAGYTLLYDYTTINYNKGGLQIAADHNDVIPAGVVQSYEGAAATTLSLFTSGIALNNSLGLASLSPESYKEKKILIWGGATSTGFVAIQLAKKIFGLTVITVARSKHHASLKERGADFTYDYKTENVVDIIRKEHSDIIYGLDTVSNKETFQSVYDILANNSHIDNLLFLKADDIKTDANKNVKFGSTSGYDIINEEIDATVQITPRQSAVRRDFEDFVNKKISLQFLQHELYHPELLLIKDSFLNSVEEGLDLLRTNKVSGQKVVIRASDVLEK</sequence>
<dbReference type="AlphaFoldDB" id="A0A5E8BFF8"/>
<dbReference type="PANTHER" id="PTHR45348">
    <property type="entry name" value="HYPOTHETICAL OXIDOREDUCTASE (EUROFUNG)"/>
    <property type="match status" value="1"/>
</dbReference>
<dbReference type="InterPro" id="IPR013154">
    <property type="entry name" value="ADH-like_N"/>
</dbReference>